<dbReference type="EC" id="2.3.1.225" evidence="7"/>
<dbReference type="GO" id="GO:0016020">
    <property type="term" value="C:membrane"/>
    <property type="evidence" value="ECO:0007669"/>
    <property type="project" value="UniProtKB-SubCell"/>
</dbReference>
<sequence length="366" mass="41859">MNGHHVNRGISYGDNGLRIFPPSITSLLPSFKFLNQKVMTSNLLQSPVCKFILKVGRAVPVVVIMVIVSLSYYVYTFQTVPSLSNLWYTRVIIYIGFHVLLFLFLFSYFATVFSPLPKIPSKFYLPRETLSDLWAEKSEAGRNDLLFRFVSQNNINTLNVSASEGPRFCAQCKCIKPDRSHHCSICARCVLRYDHHCPWVNNCVHNNNYKFFLLFLGYGVTLCLFVLATSLSTFIMFWKGKPVPQDMLSNFGALFLPFLAFLFGLSMACLLFYHIYLVCRNKTTVEQWNPPHFEYGPDPGAYNIGAARNFQQIFGEKCYLWFLPVHSTSYDGLFFPHRALRSRSSTTSTPQSYRPLPSDTLGPPMV</sequence>
<dbReference type="GO" id="GO:0019706">
    <property type="term" value="F:protein-cysteine S-palmitoyltransferase activity"/>
    <property type="evidence" value="ECO:0007669"/>
    <property type="project" value="UniProtKB-EC"/>
</dbReference>
<evidence type="ECO:0000313" key="11">
    <source>
        <dbReference type="WBParaSite" id="BXY_1608900.1"/>
    </source>
</evidence>
<evidence type="ECO:0000256" key="4">
    <source>
        <dbReference type="ARBA" id="ARBA00022989"/>
    </source>
</evidence>
<comment type="subcellular location">
    <subcellularLocation>
        <location evidence="1">Membrane</location>
        <topology evidence="1">Multi-pass membrane protein</topology>
    </subcellularLocation>
</comment>
<comment type="domain">
    <text evidence="7">The DHHC domain is required for palmitoyltransferase activity.</text>
</comment>
<evidence type="ECO:0000256" key="6">
    <source>
        <dbReference type="ARBA" id="ARBA00023315"/>
    </source>
</evidence>
<reference evidence="11" key="1">
    <citation type="submission" date="2016-11" db="UniProtKB">
        <authorList>
            <consortium name="WormBaseParasite"/>
        </authorList>
    </citation>
    <scope>IDENTIFICATION</scope>
</reference>
<evidence type="ECO:0000256" key="1">
    <source>
        <dbReference type="ARBA" id="ARBA00004141"/>
    </source>
</evidence>
<comment type="similarity">
    <text evidence="7">Belongs to the DHHC palmitoyltransferase family.</text>
</comment>
<dbReference type="InterPro" id="IPR039859">
    <property type="entry name" value="PFA4/ZDH16/20/ERF2-like"/>
</dbReference>
<name>A0A1I7SSS1_BURXY</name>
<feature type="transmembrane region" description="Helical" evidence="7">
    <location>
        <begin position="55"/>
        <end position="75"/>
    </location>
</feature>
<protein>
    <recommendedName>
        <fullName evidence="7">Palmitoyltransferase</fullName>
        <ecNumber evidence="7">2.3.1.225</ecNumber>
    </recommendedName>
</protein>
<feature type="region of interest" description="Disordered" evidence="8">
    <location>
        <begin position="344"/>
        <end position="366"/>
    </location>
</feature>
<feature type="domain" description="Palmitoyltransferase DHHC" evidence="9">
    <location>
        <begin position="164"/>
        <end position="289"/>
    </location>
</feature>
<evidence type="ECO:0000256" key="2">
    <source>
        <dbReference type="ARBA" id="ARBA00022679"/>
    </source>
</evidence>
<keyword evidence="3 7" id="KW-0812">Transmembrane</keyword>
<comment type="catalytic activity">
    <reaction evidence="7">
        <text>L-cysteinyl-[protein] + hexadecanoyl-CoA = S-hexadecanoyl-L-cysteinyl-[protein] + CoA</text>
        <dbReference type="Rhea" id="RHEA:36683"/>
        <dbReference type="Rhea" id="RHEA-COMP:10131"/>
        <dbReference type="Rhea" id="RHEA-COMP:11032"/>
        <dbReference type="ChEBI" id="CHEBI:29950"/>
        <dbReference type="ChEBI" id="CHEBI:57287"/>
        <dbReference type="ChEBI" id="CHEBI:57379"/>
        <dbReference type="ChEBI" id="CHEBI:74151"/>
        <dbReference type="EC" id="2.3.1.225"/>
    </reaction>
</comment>
<feature type="transmembrane region" description="Helical" evidence="7">
    <location>
        <begin position="211"/>
        <end position="238"/>
    </location>
</feature>
<dbReference type="AlphaFoldDB" id="A0A1I7SSS1"/>
<keyword evidence="5 7" id="KW-0472">Membrane</keyword>
<dbReference type="Proteomes" id="UP000095284">
    <property type="component" value="Unplaced"/>
</dbReference>
<evidence type="ECO:0000313" key="10">
    <source>
        <dbReference type="Proteomes" id="UP000095284"/>
    </source>
</evidence>
<dbReference type="Pfam" id="PF01529">
    <property type="entry name" value="DHHC"/>
    <property type="match status" value="1"/>
</dbReference>
<feature type="transmembrane region" description="Helical" evidence="7">
    <location>
        <begin position="258"/>
        <end position="279"/>
    </location>
</feature>
<dbReference type="PANTHER" id="PTHR12246">
    <property type="entry name" value="PALMITOYLTRANSFERASE ZDHHC16"/>
    <property type="match status" value="1"/>
</dbReference>
<evidence type="ECO:0000256" key="5">
    <source>
        <dbReference type="ARBA" id="ARBA00023136"/>
    </source>
</evidence>
<evidence type="ECO:0000256" key="3">
    <source>
        <dbReference type="ARBA" id="ARBA00022692"/>
    </source>
</evidence>
<evidence type="ECO:0000256" key="7">
    <source>
        <dbReference type="RuleBase" id="RU079119"/>
    </source>
</evidence>
<evidence type="ECO:0000256" key="8">
    <source>
        <dbReference type="SAM" id="MobiDB-lite"/>
    </source>
</evidence>
<feature type="transmembrane region" description="Helical" evidence="7">
    <location>
        <begin position="87"/>
        <end position="113"/>
    </location>
</feature>
<evidence type="ECO:0000259" key="9">
    <source>
        <dbReference type="Pfam" id="PF01529"/>
    </source>
</evidence>
<organism evidence="10 11">
    <name type="scientific">Bursaphelenchus xylophilus</name>
    <name type="common">Pinewood nematode worm</name>
    <name type="synonym">Aphelenchoides xylophilus</name>
    <dbReference type="NCBI Taxonomy" id="6326"/>
    <lineage>
        <taxon>Eukaryota</taxon>
        <taxon>Metazoa</taxon>
        <taxon>Ecdysozoa</taxon>
        <taxon>Nematoda</taxon>
        <taxon>Chromadorea</taxon>
        <taxon>Rhabditida</taxon>
        <taxon>Tylenchina</taxon>
        <taxon>Tylenchomorpha</taxon>
        <taxon>Aphelenchoidea</taxon>
        <taxon>Aphelenchoididae</taxon>
        <taxon>Bursaphelenchus</taxon>
    </lineage>
</organism>
<proteinExistence type="inferred from homology"/>
<accession>A0A1I7SSS1</accession>
<keyword evidence="2 7" id="KW-0808">Transferase</keyword>
<keyword evidence="6 7" id="KW-0012">Acyltransferase</keyword>
<dbReference type="PROSITE" id="PS50216">
    <property type="entry name" value="DHHC"/>
    <property type="match status" value="1"/>
</dbReference>
<keyword evidence="4 7" id="KW-1133">Transmembrane helix</keyword>
<dbReference type="InterPro" id="IPR001594">
    <property type="entry name" value="Palmitoyltrfase_DHHC"/>
</dbReference>
<dbReference type="WBParaSite" id="BXY_1608900.1">
    <property type="protein sequence ID" value="BXY_1608900.1"/>
    <property type="gene ID" value="BXY_1608900"/>
</dbReference>